<keyword evidence="3" id="KW-1185">Reference proteome</keyword>
<name>A0A2S4PYS0_9PEZI</name>
<evidence type="ECO:0000313" key="3">
    <source>
        <dbReference type="Proteomes" id="UP000237438"/>
    </source>
</evidence>
<feature type="compositionally biased region" description="Basic and acidic residues" evidence="1">
    <location>
        <begin position="125"/>
        <end position="178"/>
    </location>
</feature>
<organism evidence="2 3">
    <name type="scientific">Erysiphe pulchra</name>
    <dbReference type="NCBI Taxonomy" id="225359"/>
    <lineage>
        <taxon>Eukaryota</taxon>
        <taxon>Fungi</taxon>
        <taxon>Dikarya</taxon>
        <taxon>Ascomycota</taxon>
        <taxon>Pezizomycotina</taxon>
        <taxon>Leotiomycetes</taxon>
        <taxon>Erysiphales</taxon>
        <taxon>Erysiphaceae</taxon>
        <taxon>Erysiphe</taxon>
    </lineage>
</organism>
<feature type="region of interest" description="Disordered" evidence="1">
    <location>
        <begin position="313"/>
        <end position="359"/>
    </location>
</feature>
<evidence type="ECO:0000256" key="1">
    <source>
        <dbReference type="SAM" id="MobiDB-lite"/>
    </source>
</evidence>
<feature type="region of interest" description="Disordered" evidence="1">
    <location>
        <begin position="45"/>
        <end position="73"/>
    </location>
</feature>
<feature type="compositionally biased region" description="Polar residues" evidence="1">
    <location>
        <begin position="406"/>
        <end position="428"/>
    </location>
</feature>
<dbReference type="OrthoDB" id="2504266at2759"/>
<dbReference type="EMBL" id="PEDP01000176">
    <property type="protein sequence ID" value="POS87190.1"/>
    <property type="molecule type" value="Genomic_DNA"/>
</dbReference>
<feature type="compositionally biased region" description="Basic and acidic residues" evidence="1">
    <location>
        <begin position="208"/>
        <end position="221"/>
    </location>
</feature>
<feature type="region of interest" description="Disordered" evidence="1">
    <location>
        <begin position="605"/>
        <end position="657"/>
    </location>
</feature>
<feature type="compositionally biased region" description="Basic and acidic residues" evidence="1">
    <location>
        <begin position="313"/>
        <end position="343"/>
    </location>
</feature>
<dbReference type="Proteomes" id="UP000237438">
    <property type="component" value="Unassembled WGS sequence"/>
</dbReference>
<feature type="region of interest" description="Disordered" evidence="1">
    <location>
        <begin position="125"/>
        <end position="301"/>
    </location>
</feature>
<feature type="compositionally biased region" description="Polar residues" evidence="1">
    <location>
        <begin position="636"/>
        <end position="645"/>
    </location>
</feature>
<feature type="compositionally biased region" description="Basic and acidic residues" evidence="1">
    <location>
        <begin position="185"/>
        <end position="196"/>
    </location>
</feature>
<evidence type="ECO:0000313" key="2">
    <source>
        <dbReference type="EMBL" id="POS87190.1"/>
    </source>
</evidence>
<gene>
    <name evidence="2" type="ORF">EPUL_002202</name>
</gene>
<reference evidence="2 3" key="1">
    <citation type="submission" date="2017-10" db="EMBL/GenBank/DDBJ databases">
        <title>Development of genomic resources for the powdery mildew, Erysiphe pulchra.</title>
        <authorList>
            <person name="Wadl P.A."/>
            <person name="Mack B.M."/>
            <person name="Moore G."/>
            <person name="Beltz S.B."/>
        </authorList>
    </citation>
    <scope>NUCLEOTIDE SEQUENCE [LARGE SCALE GENOMIC DNA]</scope>
    <source>
        <strain evidence="2">Cflorida</strain>
    </source>
</reference>
<feature type="region of interest" description="Disordered" evidence="1">
    <location>
        <begin position="406"/>
        <end position="432"/>
    </location>
</feature>
<comment type="caution">
    <text evidence="2">The sequence shown here is derived from an EMBL/GenBank/DDBJ whole genome shotgun (WGS) entry which is preliminary data.</text>
</comment>
<dbReference type="AlphaFoldDB" id="A0A2S4PYS0"/>
<dbReference type="InterPro" id="IPR046784">
    <property type="entry name" value="Eap1"/>
</dbReference>
<feature type="region of interest" description="Disordered" evidence="1">
    <location>
        <begin position="531"/>
        <end position="551"/>
    </location>
</feature>
<feature type="compositionally biased region" description="Basic and acidic residues" evidence="1">
    <location>
        <begin position="230"/>
        <end position="285"/>
    </location>
</feature>
<feature type="compositionally biased region" description="Low complexity" evidence="1">
    <location>
        <begin position="537"/>
        <end position="551"/>
    </location>
</feature>
<protein>
    <submittedName>
        <fullName evidence="2">Uncharacterized protein</fullName>
    </submittedName>
</protein>
<accession>A0A2S4PYS0</accession>
<dbReference type="STRING" id="225359.A0A2S4PYS0"/>
<dbReference type="Pfam" id="PF20566">
    <property type="entry name" value="Eap1"/>
    <property type="match status" value="1"/>
</dbReference>
<sequence>MSKIYTIEYLEYLRNSPLVLRPPGLPPIEQWMGLTTDSTNSLTRRSLLDKHSPPRNNANSEEQIHIHPKNSSISATSIRNLSKNANSPDRSGIQETSFGSKSRIKVNEVERGHDSRINLLRSKRLESEKSKESWSGDLTRKSFGGEDAERFINRPGGDKARDDRGFKDREDQEGKERSWGSNTFNREKVIDNDQHRERNHRSSGTGRGRNESSWFKEKDNDLSLNSKSRHTNENYVDRSRGWRGREKDERVDTRAERFTDKLREKSDHADRRWERTKDHRHKNEPEWMEDPGEERHQVHTSEDFEKWKEQMQGKDKIVKSQAEDKDHDFDKFISNEERTKVETPLDFDPGPDKFLDLNSSKGETFSDSVVEAMSEGTIKSTASGKASRFTSFFTTQEEPQKNYSEYISTTQQCSPSPMKSNPNISSQSEAEKEAFQQLLQKLQRQTLQASSSVTLANVSSQLQPSISEKASSAKTLSQEIYQNYSNEYDEGRPNTRLSQQAFQDLFSQRQMAESQNVVRPEQMLQELISQRQNALGQNSSRSNQNSPRNTNTEFLMGLMQSGRSAPESQRTEPIHLEMQSKSDQRQIPKNTIMDLEQEIKREKMAHPDRTRPHPPPGFFEDSSFTRGSAPLLDRQPVNSQPTQMLQRPPPPGLDLSWERQAQLPHPQNRHVQNLVPPPGLTSNLNRVMPIPQQAFLPGFTMGSFPPPDVMSVSPQNIQMQPPPGFFNGPPHGFLPPAMGGFQGPENLAYGAAPFDGRRLHLKVLSEGK</sequence>
<proteinExistence type="predicted"/>